<dbReference type="InterPro" id="IPR036471">
    <property type="entry name" value="Colicin_D_sf"/>
</dbReference>
<dbReference type="InterPro" id="IPR015287">
    <property type="entry name" value="Colicin_D_immunity_dom"/>
</dbReference>
<dbReference type="Pfam" id="PF09204">
    <property type="entry name" value="Colicin_immun"/>
    <property type="match status" value="1"/>
</dbReference>
<feature type="domain" description="Colicin D immunity protein" evidence="1">
    <location>
        <begin position="8"/>
        <end position="91"/>
    </location>
</feature>
<evidence type="ECO:0000259" key="1">
    <source>
        <dbReference type="Pfam" id="PF09204"/>
    </source>
</evidence>
<sequence length="94" mass="10874">MGAAARMANRYRQVIFEFINGEMSPPEFERSYLSLFKSDTTKVGGEKFDILDKLFADVDAFVEDPELRDRVYGSIDSEELLDCAREAYRKLYES</sequence>
<dbReference type="Proteomes" id="UP001236585">
    <property type="component" value="Chromosome"/>
</dbReference>
<organism evidence="2 3">
    <name type="scientific">Candidatus Mycobacterium wuenschmannii</name>
    <dbReference type="NCBI Taxonomy" id="3027808"/>
    <lineage>
        <taxon>Bacteria</taxon>
        <taxon>Bacillati</taxon>
        <taxon>Actinomycetota</taxon>
        <taxon>Actinomycetes</taxon>
        <taxon>Mycobacteriales</taxon>
        <taxon>Mycobacteriaceae</taxon>
        <taxon>Mycobacterium</taxon>
    </lineage>
</organism>
<dbReference type="Gene3D" id="1.20.120.650">
    <property type="entry name" value="Colicin D"/>
    <property type="match status" value="1"/>
</dbReference>
<name>A0ABY8VWZ7_9MYCO</name>
<dbReference type="EMBL" id="CP126981">
    <property type="protein sequence ID" value="WIM87456.1"/>
    <property type="molecule type" value="Genomic_DNA"/>
</dbReference>
<keyword evidence="3" id="KW-1185">Reference proteome</keyword>
<evidence type="ECO:0000313" key="2">
    <source>
        <dbReference type="EMBL" id="WIM87456.1"/>
    </source>
</evidence>
<evidence type="ECO:0000313" key="3">
    <source>
        <dbReference type="Proteomes" id="UP001236585"/>
    </source>
</evidence>
<accession>A0ABY8VWZ7</accession>
<proteinExistence type="predicted"/>
<dbReference type="RefSeq" id="WP_285187172.1">
    <property type="nucleotide sequence ID" value="NZ_CP126981.1"/>
</dbReference>
<reference evidence="2 3" key="1">
    <citation type="journal article" date="2023" name="Microbiol. Resour. Announc.">
        <title>Complete Genome Sequence of Mycobacterium wuenschmanii, a novel Nontuberculous Mycobacterium Isolated from a captive population of Amazon Milk Frogs.</title>
        <authorList>
            <person name="Hicks J."/>
            <person name="Zeineldin M."/>
            <person name="Ward H."/>
            <person name="Wuenschmann A."/>
            <person name="Camp P."/>
            <person name="Farrell D."/>
            <person name="Lehman K."/>
            <person name="Thacker T."/>
            <person name="Cuthbert E."/>
        </authorList>
    </citation>
    <scope>NUCLEOTIDE SEQUENCE [LARGE SCALE GENOMIC DNA]</scope>
    <source>
        <strain evidence="2 3">Wuenschmanii</strain>
    </source>
</reference>
<gene>
    <name evidence="2" type="ORF">PT015_21870</name>
</gene>
<protein>
    <submittedName>
        <fullName evidence="2">Colicin immunity domain-containing protein</fullName>
    </submittedName>
</protein>